<dbReference type="InterPro" id="IPR036259">
    <property type="entry name" value="MFS_trans_sf"/>
</dbReference>
<keyword evidence="4 7" id="KW-0812">Transmembrane</keyword>
<dbReference type="InterPro" id="IPR020846">
    <property type="entry name" value="MFS_dom"/>
</dbReference>
<comment type="caution">
    <text evidence="9">The sequence shown here is derived from an EMBL/GenBank/DDBJ whole genome shotgun (WGS) entry which is preliminary data.</text>
</comment>
<evidence type="ECO:0000256" key="5">
    <source>
        <dbReference type="ARBA" id="ARBA00022989"/>
    </source>
</evidence>
<feature type="transmembrane region" description="Helical" evidence="7">
    <location>
        <begin position="46"/>
        <end position="72"/>
    </location>
</feature>
<gene>
    <name evidence="9" type="ORF">CVH13_01435</name>
</gene>
<dbReference type="Proteomes" id="UP000233649">
    <property type="component" value="Unassembled WGS sequence"/>
</dbReference>
<feature type="transmembrane region" description="Helical" evidence="7">
    <location>
        <begin position="373"/>
        <end position="392"/>
    </location>
</feature>
<evidence type="ECO:0000313" key="10">
    <source>
        <dbReference type="Proteomes" id="UP000233649"/>
    </source>
</evidence>
<keyword evidence="3" id="KW-1003">Cell membrane</keyword>
<keyword evidence="6 7" id="KW-0472">Membrane</keyword>
<dbReference type="PANTHER" id="PTHR23517">
    <property type="entry name" value="RESISTANCE PROTEIN MDTM, PUTATIVE-RELATED-RELATED"/>
    <property type="match status" value="1"/>
</dbReference>
<feature type="transmembrane region" description="Helical" evidence="7">
    <location>
        <begin position="204"/>
        <end position="221"/>
    </location>
</feature>
<evidence type="ECO:0000259" key="8">
    <source>
        <dbReference type="PROSITE" id="PS50850"/>
    </source>
</evidence>
<dbReference type="GO" id="GO:0022857">
    <property type="term" value="F:transmembrane transporter activity"/>
    <property type="evidence" value="ECO:0007669"/>
    <property type="project" value="InterPro"/>
</dbReference>
<dbReference type="SUPFAM" id="SSF103473">
    <property type="entry name" value="MFS general substrate transporter"/>
    <property type="match status" value="1"/>
</dbReference>
<evidence type="ECO:0000256" key="7">
    <source>
        <dbReference type="SAM" id="Phobius"/>
    </source>
</evidence>
<accession>A0A2J1DU35</accession>
<feature type="transmembrane region" description="Helical" evidence="7">
    <location>
        <begin position="285"/>
        <end position="303"/>
    </location>
</feature>
<evidence type="ECO:0000313" key="9">
    <source>
        <dbReference type="EMBL" id="PKH45656.1"/>
    </source>
</evidence>
<dbReference type="EMBL" id="PHFD01000308">
    <property type="protein sequence ID" value="PKH45656.1"/>
    <property type="molecule type" value="Genomic_DNA"/>
</dbReference>
<feature type="transmembrane region" description="Helical" evidence="7">
    <location>
        <begin position="249"/>
        <end position="273"/>
    </location>
</feature>
<feature type="transmembrane region" description="Helical" evidence="7">
    <location>
        <begin position="180"/>
        <end position="198"/>
    </location>
</feature>
<sequence length="442" mass="48084">MHAGHVGCPAFVILSPELEMNLLWFSPSYLKARIKTGLIDRFDRGVWMLTLIGLINSAAFSLSLPFISLYLYQERGLSMTQVGLVILLSGFVSAIVQMVAGALADTYGRKPVMLLTTVGSAVIYGAMAVLIGFNMPVMLIILSYVLLRCTLVATRPASQAMIADLTTKDRLTETYGMVRIGNNLGWAIGPMLGGFLLIGLPYAYLFGVGAVVCLITLYITAKYINESLSNSVEWVSLTKIFSAGKDRAFLWFTILSILLFIVVGQFISTLSVFTVDRLHFSEADYGMLLTLNGLMVFALQYPVTRLLHNVSKSHVVVMGSLIYAVGYLMFAWTTSLGMAFLAMSVITMGEIVFAPTTLAVVGDLSPPQQRGRYMGFYGFSEMLGFSLGPMVGGALLDAHPDSSLSVWGTLAALAVMSAVGFYIWGRVVRKTVSLNGQSLSRY</sequence>
<reference evidence="9 10" key="1">
    <citation type="journal article" date="2017" name="FEMS Microbiol. Ecol.">
        <title>Reconstructed genomes of novel Dehalococcoides mccartyi strains from 1,2,3,4-tetrachlorodibenzo-p-dioxin-dechlorinating enrichment cultures reveal divergent reductive dehalogenase gene profiles.</title>
        <authorList>
            <person name="Dam H.T."/>
            <person name="Vollmers J."/>
            <person name="Kaster A.K."/>
            <person name="Haggblom M.M."/>
        </authorList>
    </citation>
    <scope>NUCLEOTIDE SEQUENCE [LARGE SCALE GENOMIC DNA]</scope>
    <source>
        <strain evidence="9 10">H1-3-2.001</strain>
    </source>
</reference>
<dbReference type="CDD" id="cd17329">
    <property type="entry name" value="MFS_MdtH_MDR_like"/>
    <property type="match status" value="1"/>
</dbReference>
<evidence type="ECO:0000256" key="6">
    <source>
        <dbReference type="ARBA" id="ARBA00023136"/>
    </source>
</evidence>
<evidence type="ECO:0000256" key="2">
    <source>
        <dbReference type="ARBA" id="ARBA00022448"/>
    </source>
</evidence>
<protein>
    <submittedName>
        <fullName evidence="9">MFS transporter</fullName>
    </submittedName>
</protein>
<evidence type="ECO:0000256" key="1">
    <source>
        <dbReference type="ARBA" id="ARBA00004651"/>
    </source>
</evidence>
<dbReference type="PANTHER" id="PTHR23517:SF14">
    <property type="entry name" value="PUTATIVE-RELATED"/>
    <property type="match status" value="1"/>
</dbReference>
<name>A0A2J1DU35_9CHLR</name>
<organism evidence="9 10">
    <name type="scientific">Dehalococcoides mccartyi</name>
    <dbReference type="NCBI Taxonomy" id="61435"/>
    <lineage>
        <taxon>Bacteria</taxon>
        <taxon>Bacillati</taxon>
        <taxon>Chloroflexota</taxon>
        <taxon>Dehalococcoidia</taxon>
        <taxon>Dehalococcoidales</taxon>
        <taxon>Dehalococcoidaceae</taxon>
        <taxon>Dehalococcoides</taxon>
    </lineage>
</organism>
<evidence type="ECO:0000256" key="4">
    <source>
        <dbReference type="ARBA" id="ARBA00022692"/>
    </source>
</evidence>
<dbReference type="PROSITE" id="PS50850">
    <property type="entry name" value="MFS"/>
    <property type="match status" value="1"/>
</dbReference>
<feature type="transmembrane region" description="Helical" evidence="7">
    <location>
        <begin position="315"/>
        <end position="332"/>
    </location>
</feature>
<dbReference type="GO" id="GO:0005886">
    <property type="term" value="C:plasma membrane"/>
    <property type="evidence" value="ECO:0007669"/>
    <property type="project" value="UniProtKB-SubCell"/>
</dbReference>
<feature type="transmembrane region" description="Helical" evidence="7">
    <location>
        <begin position="404"/>
        <end position="424"/>
    </location>
</feature>
<keyword evidence="2" id="KW-0813">Transport</keyword>
<dbReference type="InterPro" id="IPR050171">
    <property type="entry name" value="MFS_Transporters"/>
</dbReference>
<dbReference type="Gene3D" id="1.20.1250.20">
    <property type="entry name" value="MFS general substrate transporter like domains"/>
    <property type="match status" value="2"/>
</dbReference>
<dbReference type="AlphaFoldDB" id="A0A2J1DU35"/>
<comment type="subcellular location">
    <subcellularLocation>
        <location evidence="1">Cell membrane</location>
        <topology evidence="1">Multi-pass membrane protein</topology>
    </subcellularLocation>
</comment>
<feature type="transmembrane region" description="Helical" evidence="7">
    <location>
        <begin position="84"/>
        <end position="103"/>
    </location>
</feature>
<feature type="domain" description="Major facilitator superfamily (MFS) profile" evidence="8">
    <location>
        <begin position="45"/>
        <end position="432"/>
    </location>
</feature>
<keyword evidence="5 7" id="KW-1133">Transmembrane helix</keyword>
<feature type="transmembrane region" description="Helical" evidence="7">
    <location>
        <begin position="338"/>
        <end position="361"/>
    </location>
</feature>
<proteinExistence type="predicted"/>
<evidence type="ECO:0000256" key="3">
    <source>
        <dbReference type="ARBA" id="ARBA00022475"/>
    </source>
</evidence>
<dbReference type="InterPro" id="IPR011701">
    <property type="entry name" value="MFS"/>
</dbReference>
<feature type="transmembrane region" description="Helical" evidence="7">
    <location>
        <begin position="123"/>
        <end position="147"/>
    </location>
</feature>
<dbReference type="Pfam" id="PF07690">
    <property type="entry name" value="MFS_1"/>
    <property type="match status" value="1"/>
</dbReference>